<dbReference type="InterPro" id="IPR010987">
    <property type="entry name" value="Glutathione-S-Trfase_C-like"/>
</dbReference>
<dbReference type="SFLD" id="SFLDS00019">
    <property type="entry name" value="Glutathione_Transferase_(cytos"/>
    <property type="match status" value="1"/>
</dbReference>
<organism evidence="4 5">
    <name type="scientific">Pseudomassariella vexata</name>
    <dbReference type="NCBI Taxonomy" id="1141098"/>
    <lineage>
        <taxon>Eukaryota</taxon>
        <taxon>Fungi</taxon>
        <taxon>Dikarya</taxon>
        <taxon>Ascomycota</taxon>
        <taxon>Pezizomycotina</taxon>
        <taxon>Sordariomycetes</taxon>
        <taxon>Xylariomycetidae</taxon>
        <taxon>Amphisphaeriales</taxon>
        <taxon>Pseudomassariaceae</taxon>
        <taxon>Pseudomassariella</taxon>
    </lineage>
</organism>
<evidence type="ECO:0000256" key="1">
    <source>
        <dbReference type="ARBA" id="ARBA00007409"/>
    </source>
</evidence>
<dbReference type="InterPro" id="IPR036282">
    <property type="entry name" value="Glutathione-S-Trfase_C_sf"/>
</dbReference>
<dbReference type="PANTHER" id="PTHR44051">
    <property type="entry name" value="GLUTATHIONE S-TRANSFERASE-RELATED"/>
    <property type="match status" value="1"/>
</dbReference>
<feature type="domain" description="GST N-terminal" evidence="2">
    <location>
        <begin position="6"/>
        <end position="94"/>
    </location>
</feature>
<dbReference type="FunCoup" id="A0A1Y2EGY8">
    <property type="interactions" value="97"/>
</dbReference>
<dbReference type="InterPro" id="IPR036249">
    <property type="entry name" value="Thioredoxin-like_sf"/>
</dbReference>
<dbReference type="OrthoDB" id="2098326at2759"/>
<comment type="similarity">
    <text evidence="1">Belongs to the GST superfamily.</text>
</comment>
<keyword evidence="5" id="KW-1185">Reference proteome</keyword>
<evidence type="ECO:0000313" key="4">
    <source>
        <dbReference type="EMBL" id="ORY70055.1"/>
    </source>
</evidence>
<dbReference type="InterPro" id="IPR004045">
    <property type="entry name" value="Glutathione_S-Trfase_N"/>
</dbReference>
<dbReference type="PROSITE" id="PS50404">
    <property type="entry name" value="GST_NTER"/>
    <property type="match status" value="1"/>
</dbReference>
<dbReference type="EMBL" id="MCFJ01000002">
    <property type="protein sequence ID" value="ORY70055.1"/>
    <property type="molecule type" value="Genomic_DNA"/>
</dbReference>
<sequence>MATEDQPKIKLYWLEKSRAQSILWLFEELKLNYELELFHRNKDNMLAPPELKQVHALGKSPVVTVTPAGSEKPIVLAETGFIAQYMSEHFAEGTNLVPTRYKAGQEGKSGGETEAWLRWQYFLHYNEGSLVSLLMMAMVLGALKGPKVPFFIRPITAMVSNQIISMMIFPNAKAHLGFLENQLATSGGDYLCGDHLTTADIVLSFALINAKDSFKGFGNWGKPLDQLYPKLWAWIDRMEAEPGYQRSVKKIKDIDDSFGIKFP</sequence>
<dbReference type="SUPFAM" id="SSF52833">
    <property type="entry name" value="Thioredoxin-like"/>
    <property type="match status" value="1"/>
</dbReference>
<dbReference type="Pfam" id="PF13410">
    <property type="entry name" value="GST_C_2"/>
    <property type="match status" value="1"/>
</dbReference>
<dbReference type="SUPFAM" id="SSF47616">
    <property type="entry name" value="GST C-terminal domain-like"/>
    <property type="match status" value="1"/>
</dbReference>
<reference evidence="4 5" key="1">
    <citation type="submission" date="2016-07" db="EMBL/GenBank/DDBJ databases">
        <title>Pervasive Adenine N6-methylation of Active Genes in Fungi.</title>
        <authorList>
            <consortium name="DOE Joint Genome Institute"/>
            <person name="Mondo S.J."/>
            <person name="Dannebaum R.O."/>
            <person name="Kuo R.C."/>
            <person name="Labutti K."/>
            <person name="Haridas S."/>
            <person name="Kuo A."/>
            <person name="Salamov A."/>
            <person name="Ahrendt S.R."/>
            <person name="Lipzen A."/>
            <person name="Sullivan W."/>
            <person name="Andreopoulos W.B."/>
            <person name="Clum A."/>
            <person name="Lindquist E."/>
            <person name="Daum C."/>
            <person name="Ramamoorthy G.K."/>
            <person name="Gryganskyi A."/>
            <person name="Culley D."/>
            <person name="Magnuson J.K."/>
            <person name="James T.Y."/>
            <person name="O'Malley M.A."/>
            <person name="Stajich J.E."/>
            <person name="Spatafora J.W."/>
            <person name="Visel A."/>
            <person name="Grigoriev I.V."/>
        </authorList>
    </citation>
    <scope>NUCLEOTIDE SEQUENCE [LARGE SCALE GENOMIC DNA]</scope>
    <source>
        <strain evidence="4 5">CBS 129021</strain>
    </source>
</reference>
<dbReference type="Gene3D" id="1.20.1050.10">
    <property type="match status" value="1"/>
</dbReference>
<dbReference type="GO" id="GO:0016740">
    <property type="term" value="F:transferase activity"/>
    <property type="evidence" value="ECO:0007669"/>
    <property type="project" value="UniProtKB-KW"/>
</dbReference>
<evidence type="ECO:0000259" key="3">
    <source>
        <dbReference type="PROSITE" id="PS50405"/>
    </source>
</evidence>
<dbReference type="GeneID" id="63771470"/>
<dbReference type="STRING" id="1141098.A0A1Y2EGY8"/>
<proteinExistence type="inferred from homology"/>
<dbReference type="CDD" id="cd03046">
    <property type="entry name" value="GST_N_GTT1_like"/>
    <property type="match status" value="1"/>
</dbReference>
<dbReference type="RefSeq" id="XP_040720005.1">
    <property type="nucleotide sequence ID" value="XM_040855258.1"/>
</dbReference>
<evidence type="ECO:0000313" key="5">
    <source>
        <dbReference type="Proteomes" id="UP000193689"/>
    </source>
</evidence>
<dbReference type="PROSITE" id="PS50405">
    <property type="entry name" value="GST_CTER"/>
    <property type="match status" value="1"/>
</dbReference>
<dbReference type="InterPro" id="IPR040079">
    <property type="entry name" value="Glutathione_S-Trfase"/>
</dbReference>
<dbReference type="Gene3D" id="3.40.30.10">
    <property type="entry name" value="Glutaredoxin"/>
    <property type="match status" value="1"/>
</dbReference>
<feature type="domain" description="GST C-terminal" evidence="3">
    <location>
        <begin position="129"/>
        <end position="258"/>
    </location>
</feature>
<protein>
    <submittedName>
        <fullName evidence="4">Glutathione S-transferase</fullName>
    </submittedName>
</protein>
<keyword evidence="4" id="KW-0808">Transferase</keyword>
<accession>A0A1Y2EGY8</accession>
<gene>
    <name evidence="4" type="ORF">BCR38DRAFT_333774</name>
</gene>
<dbReference type="PANTHER" id="PTHR44051:SF9">
    <property type="entry name" value="GLUTATHIONE S-TRANSFERASE 1"/>
    <property type="match status" value="1"/>
</dbReference>
<dbReference type="Proteomes" id="UP000193689">
    <property type="component" value="Unassembled WGS sequence"/>
</dbReference>
<dbReference type="InParanoid" id="A0A1Y2EGY8"/>
<name>A0A1Y2EGY8_9PEZI</name>
<dbReference type="Pfam" id="PF02798">
    <property type="entry name" value="GST_N"/>
    <property type="match status" value="1"/>
</dbReference>
<dbReference type="AlphaFoldDB" id="A0A1Y2EGY8"/>
<evidence type="ECO:0000259" key="2">
    <source>
        <dbReference type="PROSITE" id="PS50404"/>
    </source>
</evidence>
<comment type="caution">
    <text evidence="4">The sequence shown here is derived from an EMBL/GenBank/DDBJ whole genome shotgun (WGS) entry which is preliminary data.</text>
</comment>